<keyword evidence="2" id="KW-1185">Reference proteome</keyword>
<gene>
    <name evidence="1" type="ORF">DPMN_124033</name>
</gene>
<dbReference type="AlphaFoldDB" id="A0A9D4JTG9"/>
<dbReference type="Proteomes" id="UP000828390">
    <property type="component" value="Unassembled WGS sequence"/>
</dbReference>
<sequence>MVVVMVVMEVVRDDNGCDGVNVGGDNGACDGGVDGGGRNGNGGDDGGNLSCCC</sequence>
<evidence type="ECO:0000313" key="2">
    <source>
        <dbReference type="Proteomes" id="UP000828390"/>
    </source>
</evidence>
<comment type="caution">
    <text evidence="1">The sequence shown here is derived from an EMBL/GenBank/DDBJ whole genome shotgun (WGS) entry which is preliminary data.</text>
</comment>
<accession>A0A9D4JTG9</accession>
<evidence type="ECO:0000313" key="1">
    <source>
        <dbReference type="EMBL" id="KAH3822259.1"/>
    </source>
</evidence>
<reference evidence="1" key="1">
    <citation type="journal article" date="2019" name="bioRxiv">
        <title>The Genome of the Zebra Mussel, Dreissena polymorpha: A Resource for Invasive Species Research.</title>
        <authorList>
            <person name="McCartney M.A."/>
            <person name="Auch B."/>
            <person name="Kono T."/>
            <person name="Mallez S."/>
            <person name="Zhang Y."/>
            <person name="Obille A."/>
            <person name="Becker A."/>
            <person name="Abrahante J.E."/>
            <person name="Garbe J."/>
            <person name="Badalamenti J.P."/>
            <person name="Herman A."/>
            <person name="Mangelson H."/>
            <person name="Liachko I."/>
            <person name="Sullivan S."/>
            <person name="Sone E.D."/>
            <person name="Koren S."/>
            <person name="Silverstein K.A.T."/>
            <person name="Beckman K.B."/>
            <person name="Gohl D.M."/>
        </authorList>
    </citation>
    <scope>NUCLEOTIDE SEQUENCE</scope>
    <source>
        <strain evidence="1">Duluth1</strain>
        <tissue evidence="1">Whole animal</tissue>
    </source>
</reference>
<dbReference type="EMBL" id="JAIWYP010000005">
    <property type="protein sequence ID" value="KAH3822259.1"/>
    <property type="molecule type" value="Genomic_DNA"/>
</dbReference>
<protein>
    <submittedName>
        <fullName evidence="1">Uncharacterized protein</fullName>
    </submittedName>
</protein>
<reference evidence="1" key="2">
    <citation type="submission" date="2020-11" db="EMBL/GenBank/DDBJ databases">
        <authorList>
            <person name="McCartney M.A."/>
            <person name="Auch B."/>
            <person name="Kono T."/>
            <person name="Mallez S."/>
            <person name="Becker A."/>
            <person name="Gohl D.M."/>
            <person name="Silverstein K.A.T."/>
            <person name="Koren S."/>
            <person name="Bechman K.B."/>
            <person name="Herman A."/>
            <person name="Abrahante J.E."/>
            <person name="Garbe J."/>
        </authorList>
    </citation>
    <scope>NUCLEOTIDE SEQUENCE</scope>
    <source>
        <strain evidence="1">Duluth1</strain>
        <tissue evidence="1">Whole animal</tissue>
    </source>
</reference>
<organism evidence="1 2">
    <name type="scientific">Dreissena polymorpha</name>
    <name type="common">Zebra mussel</name>
    <name type="synonym">Mytilus polymorpha</name>
    <dbReference type="NCBI Taxonomy" id="45954"/>
    <lineage>
        <taxon>Eukaryota</taxon>
        <taxon>Metazoa</taxon>
        <taxon>Spiralia</taxon>
        <taxon>Lophotrochozoa</taxon>
        <taxon>Mollusca</taxon>
        <taxon>Bivalvia</taxon>
        <taxon>Autobranchia</taxon>
        <taxon>Heteroconchia</taxon>
        <taxon>Euheterodonta</taxon>
        <taxon>Imparidentia</taxon>
        <taxon>Neoheterodontei</taxon>
        <taxon>Myida</taxon>
        <taxon>Dreissenoidea</taxon>
        <taxon>Dreissenidae</taxon>
        <taxon>Dreissena</taxon>
    </lineage>
</organism>
<name>A0A9D4JTG9_DREPO</name>
<proteinExistence type="predicted"/>